<proteinExistence type="predicted"/>
<reference evidence="1" key="1">
    <citation type="submission" date="2016-02" db="EMBL/GenBank/DDBJ databases">
        <title>WGS assembly of Manihot esculenta.</title>
        <authorList>
            <person name="Bredeson J.V."/>
            <person name="Prochnik S.E."/>
            <person name="Lyons J.B."/>
            <person name="Schmutz J."/>
            <person name="Grimwood J."/>
            <person name="Vrebalov J."/>
            <person name="Bart R.S."/>
            <person name="Amuge T."/>
            <person name="Ferguson M.E."/>
            <person name="Green R."/>
            <person name="Putnam N."/>
            <person name="Stites J."/>
            <person name="Rounsley S."/>
            <person name="Rokhsar D.S."/>
        </authorList>
    </citation>
    <scope>NUCLEOTIDE SEQUENCE [LARGE SCALE GENOMIC DNA]</scope>
    <source>
        <tissue evidence="1">Leaf</tissue>
    </source>
</reference>
<protein>
    <submittedName>
        <fullName evidence="1">Uncharacterized protein</fullName>
    </submittedName>
</protein>
<dbReference type="EMBL" id="KV450437">
    <property type="protein sequence ID" value="OAY22372.1"/>
    <property type="molecule type" value="Genomic_DNA"/>
</dbReference>
<dbReference type="AlphaFoldDB" id="A0A199UCK2"/>
<gene>
    <name evidence="1" type="ORF">MANES_S004800</name>
</gene>
<name>A0A199UCK2_MANES</name>
<sequence>MMMMMKMPWTRKSRSFHLQLQGAIVTSELEHGAVSLPPVHRVFSRMPEMKMD</sequence>
<evidence type="ECO:0000313" key="1">
    <source>
        <dbReference type="EMBL" id="OAY22372.1"/>
    </source>
</evidence>
<accession>A0A199UCK2</accession>
<organism evidence="1">
    <name type="scientific">Manihot esculenta</name>
    <name type="common">Cassava</name>
    <name type="synonym">Jatropha manihot</name>
    <dbReference type="NCBI Taxonomy" id="3983"/>
    <lineage>
        <taxon>Eukaryota</taxon>
        <taxon>Viridiplantae</taxon>
        <taxon>Streptophyta</taxon>
        <taxon>Embryophyta</taxon>
        <taxon>Tracheophyta</taxon>
        <taxon>Spermatophyta</taxon>
        <taxon>Magnoliopsida</taxon>
        <taxon>eudicotyledons</taxon>
        <taxon>Gunneridae</taxon>
        <taxon>Pentapetalae</taxon>
        <taxon>rosids</taxon>
        <taxon>fabids</taxon>
        <taxon>Malpighiales</taxon>
        <taxon>Euphorbiaceae</taxon>
        <taxon>Crotonoideae</taxon>
        <taxon>Manihoteae</taxon>
        <taxon>Manihot</taxon>
    </lineage>
</organism>